<keyword evidence="14" id="KW-0443">Lipid metabolism</keyword>
<dbReference type="PANTHER" id="PTHR46382">
    <property type="entry name" value="PHOSPHATIDATE CYTIDYLYLTRANSFERASE"/>
    <property type="match status" value="1"/>
</dbReference>
<dbReference type="GO" id="GO:0004605">
    <property type="term" value="F:phosphatidate cytidylyltransferase activity"/>
    <property type="evidence" value="ECO:0007669"/>
    <property type="project" value="UniProtKB-EC"/>
</dbReference>
<evidence type="ECO:0000256" key="21">
    <source>
        <dbReference type="ARBA" id="ARBA00032396"/>
    </source>
</evidence>
<keyword evidence="17" id="KW-1208">Phospholipid metabolism</keyword>
<keyword evidence="8" id="KW-1003">Cell membrane</keyword>
<comment type="subcellular location">
    <subcellularLocation>
        <location evidence="2">Cell membrane</location>
        <topology evidence="2">Multi-pass membrane protein</topology>
    </subcellularLocation>
</comment>
<dbReference type="AlphaFoldDB" id="A0A0R2RKF0"/>
<dbReference type="Proteomes" id="UP000051269">
    <property type="component" value="Unassembled WGS sequence"/>
</dbReference>
<evidence type="ECO:0000256" key="13">
    <source>
        <dbReference type="ARBA" id="ARBA00022989"/>
    </source>
</evidence>
<evidence type="ECO:0000256" key="10">
    <source>
        <dbReference type="ARBA" id="ARBA00022679"/>
    </source>
</evidence>
<dbReference type="GO" id="GO:0005886">
    <property type="term" value="C:plasma membrane"/>
    <property type="evidence" value="ECO:0007669"/>
    <property type="project" value="UniProtKB-SubCell"/>
</dbReference>
<proteinExistence type="inferred from homology"/>
<evidence type="ECO:0000313" key="26">
    <source>
        <dbReference type="Proteomes" id="UP000051269"/>
    </source>
</evidence>
<evidence type="ECO:0000256" key="14">
    <source>
        <dbReference type="ARBA" id="ARBA00023098"/>
    </source>
</evidence>
<evidence type="ECO:0000256" key="17">
    <source>
        <dbReference type="ARBA" id="ARBA00023264"/>
    </source>
</evidence>
<gene>
    <name evidence="25" type="ORF">ABR82_01080</name>
</gene>
<feature type="transmembrane region" description="Helical" evidence="24">
    <location>
        <begin position="146"/>
        <end position="166"/>
    </location>
</feature>
<keyword evidence="12" id="KW-0548">Nucleotidyltransferase</keyword>
<evidence type="ECO:0000256" key="20">
    <source>
        <dbReference type="ARBA" id="ARBA00032253"/>
    </source>
</evidence>
<evidence type="ECO:0000256" key="9">
    <source>
        <dbReference type="ARBA" id="ARBA00022516"/>
    </source>
</evidence>
<keyword evidence="13 24" id="KW-1133">Transmembrane helix</keyword>
<evidence type="ECO:0000256" key="12">
    <source>
        <dbReference type="ARBA" id="ARBA00022695"/>
    </source>
</evidence>
<comment type="catalytic activity">
    <reaction evidence="1">
        <text>a 1,2-diacyl-sn-glycero-3-phosphate + CTP + H(+) = a CDP-1,2-diacyl-sn-glycerol + diphosphate</text>
        <dbReference type="Rhea" id="RHEA:16229"/>
        <dbReference type="ChEBI" id="CHEBI:15378"/>
        <dbReference type="ChEBI" id="CHEBI:33019"/>
        <dbReference type="ChEBI" id="CHEBI:37563"/>
        <dbReference type="ChEBI" id="CHEBI:58332"/>
        <dbReference type="ChEBI" id="CHEBI:58608"/>
        <dbReference type="EC" id="2.7.7.41"/>
    </reaction>
</comment>
<comment type="pathway">
    <text evidence="4">Lipid metabolism.</text>
</comment>
<evidence type="ECO:0000256" key="7">
    <source>
        <dbReference type="ARBA" id="ARBA00019373"/>
    </source>
</evidence>
<evidence type="ECO:0000256" key="23">
    <source>
        <dbReference type="ARBA" id="ARBA00033406"/>
    </source>
</evidence>
<dbReference type="PANTHER" id="PTHR46382:SF1">
    <property type="entry name" value="PHOSPHATIDATE CYTIDYLYLTRANSFERASE"/>
    <property type="match status" value="1"/>
</dbReference>
<dbReference type="EMBL" id="LIBO01000011">
    <property type="protein sequence ID" value="KRO63047.1"/>
    <property type="molecule type" value="Genomic_DNA"/>
</dbReference>
<dbReference type="EC" id="2.7.7.41" evidence="6"/>
<evidence type="ECO:0000313" key="25">
    <source>
        <dbReference type="EMBL" id="KRO63047.1"/>
    </source>
</evidence>
<evidence type="ECO:0000256" key="18">
    <source>
        <dbReference type="ARBA" id="ARBA00029893"/>
    </source>
</evidence>
<evidence type="ECO:0000256" key="5">
    <source>
        <dbReference type="ARBA" id="ARBA00010185"/>
    </source>
</evidence>
<evidence type="ECO:0000256" key="15">
    <source>
        <dbReference type="ARBA" id="ARBA00023136"/>
    </source>
</evidence>
<reference evidence="25 26" key="1">
    <citation type="submission" date="2015-10" db="EMBL/GenBank/DDBJ databases">
        <title>Metagenome-Assembled Genomes uncover a global brackish microbiome.</title>
        <authorList>
            <person name="Hugerth L.W."/>
            <person name="Larsson J."/>
            <person name="Alneberg J."/>
            <person name="Lindh M.V."/>
            <person name="Legrand C."/>
            <person name="Pinhassi J."/>
            <person name="Andersson A.F."/>
        </authorList>
    </citation>
    <scope>NUCLEOTIDE SEQUENCE [LARGE SCALE GENOMIC DNA]</scope>
    <source>
        <strain evidence="25">BACL18 MAG-120507-bin52</strain>
    </source>
</reference>
<evidence type="ECO:0000256" key="11">
    <source>
        <dbReference type="ARBA" id="ARBA00022692"/>
    </source>
</evidence>
<keyword evidence="11 24" id="KW-0812">Transmembrane</keyword>
<dbReference type="Pfam" id="PF01148">
    <property type="entry name" value="CTP_transf_1"/>
    <property type="match status" value="1"/>
</dbReference>
<evidence type="ECO:0000256" key="6">
    <source>
        <dbReference type="ARBA" id="ARBA00012487"/>
    </source>
</evidence>
<feature type="transmembrane region" description="Helical" evidence="24">
    <location>
        <begin position="251"/>
        <end position="276"/>
    </location>
</feature>
<dbReference type="GO" id="GO:0016024">
    <property type="term" value="P:CDP-diacylglycerol biosynthetic process"/>
    <property type="evidence" value="ECO:0007669"/>
    <property type="project" value="TreeGrafter"/>
</dbReference>
<comment type="pathway">
    <text evidence="3">Phospholipid metabolism; CDP-diacylglycerol biosynthesis; CDP-diacylglycerol from sn-glycerol 3-phosphate: step 3/3.</text>
</comment>
<evidence type="ECO:0000256" key="4">
    <source>
        <dbReference type="ARBA" id="ARBA00005189"/>
    </source>
</evidence>
<evidence type="ECO:0000256" key="24">
    <source>
        <dbReference type="SAM" id="Phobius"/>
    </source>
</evidence>
<protein>
    <recommendedName>
        <fullName evidence="7">Phosphatidate cytidylyltransferase</fullName>
        <ecNumber evidence="6">2.7.7.41</ecNumber>
    </recommendedName>
    <alternativeName>
        <fullName evidence="20">CDP-DAG synthase</fullName>
    </alternativeName>
    <alternativeName>
        <fullName evidence="22">CDP-DG synthase</fullName>
    </alternativeName>
    <alternativeName>
        <fullName evidence="18">CDP-diacylglycerol synthase</fullName>
    </alternativeName>
    <alternativeName>
        <fullName evidence="21">CDP-diglyceride pyrophosphorylase</fullName>
    </alternativeName>
    <alternativeName>
        <fullName evidence="23">CDP-diglyceride synthase</fullName>
    </alternativeName>
    <alternativeName>
        <fullName evidence="19">CTP:phosphatidate cytidylyltransferase</fullName>
    </alternativeName>
</protein>
<keyword evidence="15 24" id="KW-0472">Membrane</keyword>
<keyword evidence="9" id="KW-0444">Lipid biosynthesis</keyword>
<accession>A0A0R2RKF0</accession>
<evidence type="ECO:0000256" key="8">
    <source>
        <dbReference type="ARBA" id="ARBA00022475"/>
    </source>
</evidence>
<feature type="transmembrane region" description="Helical" evidence="24">
    <location>
        <begin position="187"/>
        <end position="206"/>
    </location>
</feature>
<evidence type="ECO:0000256" key="16">
    <source>
        <dbReference type="ARBA" id="ARBA00023209"/>
    </source>
</evidence>
<evidence type="ECO:0000256" key="19">
    <source>
        <dbReference type="ARBA" id="ARBA00031825"/>
    </source>
</evidence>
<evidence type="ECO:0000256" key="3">
    <source>
        <dbReference type="ARBA" id="ARBA00005119"/>
    </source>
</evidence>
<evidence type="ECO:0000256" key="22">
    <source>
        <dbReference type="ARBA" id="ARBA00032743"/>
    </source>
</evidence>
<keyword evidence="10" id="KW-0808">Transferase</keyword>
<feature type="transmembrane region" description="Helical" evidence="24">
    <location>
        <begin position="12"/>
        <end position="39"/>
    </location>
</feature>
<comment type="similarity">
    <text evidence="5">Belongs to the CDS family.</text>
</comment>
<feature type="transmembrane region" description="Helical" evidence="24">
    <location>
        <begin position="218"/>
        <end position="239"/>
    </location>
</feature>
<sequence>MLGWRLFSSLLLWGIILTLVTLRYSHGVFLLIAIVGIAAQREFYLSQRSAGRTVFLKTGLLAGGLLYAATYFSVVAPWAGFPAAFSGEAILVLLVILGALTRRVFHPKVEGATEAMALTLFGFFYVPYLLNYATKILFTGDARQGIALLIYAVAVTKFTDVGAYIAGKLFGRHKMSPVISPKKTWEGLAGGLVLALVTSLSLVHFFPEVLGCFRGVHAWVLGLGLAGASVIGDLGESVVKRDAQVKDSGHFLPGIGGALDLVDSLLFSLPVFYGYIILTARV</sequence>
<feature type="transmembrane region" description="Helical" evidence="24">
    <location>
        <begin position="60"/>
        <end position="79"/>
    </location>
</feature>
<feature type="transmembrane region" description="Helical" evidence="24">
    <location>
        <begin position="117"/>
        <end position="134"/>
    </location>
</feature>
<keyword evidence="16" id="KW-0594">Phospholipid biosynthesis</keyword>
<organism evidence="25 26">
    <name type="scientific">Verrucomicrobia subdivision 6 bacterium BACL9 MAG-120507-bin52</name>
    <dbReference type="NCBI Taxonomy" id="1655590"/>
    <lineage>
        <taxon>Bacteria</taxon>
        <taxon>Pseudomonadati</taxon>
        <taxon>Verrucomicrobiota</taxon>
        <taxon>Verrucomicrobiia</taxon>
        <taxon>Verrucomicrobiales</taxon>
        <taxon>Verrucomicrobia subdivision 6</taxon>
    </lineage>
</organism>
<evidence type="ECO:0000256" key="1">
    <source>
        <dbReference type="ARBA" id="ARBA00001698"/>
    </source>
</evidence>
<comment type="caution">
    <text evidence="25">The sequence shown here is derived from an EMBL/GenBank/DDBJ whole genome shotgun (WGS) entry which is preliminary data.</text>
</comment>
<name>A0A0R2RKF0_9BACT</name>
<evidence type="ECO:0000256" key="2">
    <source>
        <dbReference type="ARBA" id="ARBA00004651"/>
    </source>
</evidence>